<accession>A0A1I5TSJ0</accession>
<dbReference type="InParanoid" id="A0A1I5TSJ0"/>
<dbReference type="Pfam" id="PF22181">
    <property type="entry name" value="TarS_linker"/>
    <property type="match status" value="1"/>
</dbReference>
<dbReference type="AlphaFoldDB" id="A0A1I5TSJ0"/>
<evidence type="ECO:0000313" key="4">
    <source>
        <dbReference type="EMBL" id="SFP85577.1"/>
    </source>
</evidence>
<organism evidence="4 5">
    <name type="scientific">Actinomadura madurae</name>
    <dbReference type="NCBI Taxonomy" id="1993"/>
    <lineage>
        <taxon>Bacteria</taxon>
        <taxon>Bacillati</taxon>
        <taxon>Actinomycetota</taxon>
        <taxon>Actinomycetes</taxon>
        <taxon>Streptosporangiales</taxon>
        <taxon>Thermomonosporaceae</taxon>
        <taxon>Actinomadura</taxon>
    </lineage>
</organism>
<evidence type="ECO:0000256" key="1">
    <source>
        <dbReference type="SAM" id="MobiDB-lite"/>
    </source>
</evidence>
<reference evidence="4 5" key="1">
    <citation type="submission" date="2016-10" db="EMBL/GenBank/DDBJ databases">
        <authorList>
            <person name="de Groot N.N."/>
        </authorList>
    </citation>
    <scope>NUCLEOTIDE SEQUENCE [LARGE SCALE GENOMIC DNA]</scope>
    <source>
        <strain evidence="4 5">DSM 43067</strain>
    </source>
</reference>
<keyword evidence="4" id="KW-0808">Transferase</keyword>
<dbReference type="Proteomes" id="UP000183413">
    <property type="component" value="Unassembled WGS sequence"/>
</dbReference>
<name>A0A1I5TSJ0_9ACTN</name>
<dbReference type="InterPro" id="IPR054028">
    <property type="entry name" value="TarS/TarP_linker"/>
</dbReference>
<dbReference type="InterPro" id="IPR001173">
    <property type="entry name" value="Glyco_trans_2-like"/>
</dbReference>
<feature type="domain" description="TarS/TarP linker" evidence="3">
    <location>
        <begin position="266"/>
        <end position="351"/>
    </location>
</feature>
<dbReference type="InterPro" id="IPR029044">
    <property type="entry name" value="Nucleotide-diphossugar_trans"/>
</dbReference>
<evidence type="ECO:0000259" key="2">
    <source>
        <dbReference type="Pfam" id="PF00535"/>
    </source>
</evidence>
<feature type="domain" description="Glycosyltransferase 2-like" evidence="2">
    <location>
        <begin position="39"/>
        <end position="200"/>
    </location>
</feature>
<gene>
    <name evidence="4" type="ORF">SAMN04489713_11896</name>
</gene>
<feature type="region of interest" description="Disordered" evidence="1">
    <location>
        <begin position="1"/>
        <end position="34"/>
    </location>
</feature>
<dbReference type="CDD" id="cd00761">
    <property type="entry name" value="Glyco_tranf_GTA_type"/>
    <property type="match status" value="1"/>
</dbReference>
<evidence type="ECO:0000259" key="3">
    <source>
        <dbReference type="Pfam" id="PF22181"/>
    </source>
</evidence>
<dbReference type="Gene3D" id="3.90.550.10">
    <property type="entry name" value="Spore Coat Polysaccharide Biosynthesis Protein SpsA, Chain A"/>
    <property type="match status" value="1"/>
</dbReference>
<dbReference type="PANTHER" id="PTHR22916">
    <property type="entry name" value="GLYCOSYLTRANSFERASE"/>
    <property type="match status" value="1"/>
</dbReference>
<sequence length="558" mass="61346">MPSDRLPERSASGVEEDGQASTGERGGSSPHNDAAPDVTVIVAVYNTMPYLTECLKSLAEQTIGPERMEVVAVDDGSTDGGGAELDRFAEEYPDVFTVLRQPNSGGPAAPSNRALDVASGRYVYFVGADDHLGTEALERMVAAADEWGSDVLVGKMEGVNGRAVRRPELFAENRPEIDLYDSVLPWVLSNCKLFRRDLVERHKLRFPEHMRIGSDQPFTLEACVRARRISVLADYTCYYAVLREDGGNITQGAVDVRTRLECAESLFGVVAGLLEPGPRRDAILKRHTRWELTMPTREGFLDLDREARRDVCARVGRLVEEYVSDDVLFTLPIVRRARLRLAQLGEADLLCEAIRAGRDGHAYPIALKNGRTYLAYQGFEDPDLGLPDELYEITKGMRKRLSQELRTVRARRDGDLVELTVRTPFTGPDAADPAVAGLALAPRGGRERVHLDEAVVTREPREDGLHLTARIPVALLVEPGPVRHDLRLLLRASGETHDAAVPADLPGPVGGLVWHRARPHRLSVTGDTRHGTVLDTRPVRPARAVAARVRRAASSGGR</sequence>
<dbReference type="EMBL" id="FOVH01000018">
    <property type="protein sequence ID" value="SFP85577.1"/>
    <property type="molecule type" value="Genomic_DNA"/>
</dbReference>
<keyword evidence="5" id="KW-1185">Reference proteome</keyword>
<dbReference type="Pfam" id="PF00535">
    <property type="entry name" value="Glycos_transf_2"/>
    <property type="match status" value="1"/>
</dbReference>
<evidence type="ECO:0000313" key="5">
    <source>
        <dbReference type="Proteomes" id="UP000183413"/>
    </source>
</evidence>
<dbReference type="SUPFAM" id="SSF53448">
    <property type="entry name" value="Nucleotide-diphospho-sugar transferases"/>
    <property type="match status" value="1"/>
</dbReference>
<dbReference type="eggNOG" id="COG1216">
    <property type="taxonomic scope" value="Bacteria"/>
</dbReference>
<dbReference type="STRING" id="1993.SAMN04489713_11896"/>
<dbReference type="GO" id="GO:0016758">
    <property type="term" value="F:hexosyltransferase activity"/>
    <property type="evidence" value="ECO:0007669"/>
    <property type="project" value="UniProtKB-ARBA"/>
</dbReference>
<proteinExistence type="predicted"/>
<protein>
    <submittedName>
        <fullName evidence="4">Glycosyltransferase involved in cell wall bisynthesis</fullName>
    </submittedName>
</protein>
<dbReference type="PANTHER" id="PTHR22916:SF3">
    <property type="entry name" value="UDP-GLCNAC:BETAGAL BETA-1,3-N-ACETYLGLUCOSAMINYLTRANSFERASE-LIKE PROTEIN 1"/>
    <property type="match status" value="1"/>
</dbReference>